<dbReference type="EMBL" id="CP044016">
    <property type="protein sequence ID" value="QES90818.1"/>
    <property type="molecule type" value="Genomic_DNA"/>
</dbReference>
<dbReference type="RefSeq" id="WP_131331801.1">
    <property type="nucleotide sequence ID" value="NZ_CP044016.1"/>
</dbReference>
<name>A0A5P2G7Z8_9BACT</name>
<gene>
    <name evidence="1" type="ORF">E0W69_019935</name>
</gene>
<proteinExistence type="predicted"/>
<dbReference type="KEGG" id="arac:E0W69_019935"/>
<evidence type="ECO:0000313" key="2">
    <source>
        <dbReference type="Proteomes" id="UP000292424"/>
    </source>
</evidence>
<dbReference type="Proteomes" id="UP000292424">
    <property type="component" value="Chromosome"/>
</dbReference>
<protein>
    <submittedName>
        <fullName evidence="1">Uncharacterized protein</fullName>
    </submittedName>
</protein>
<evidence type="ECO:0000313" key="1">
    <source>
        <dbReference type="EMBL" id="QES90818.1"/>
    </source>
</evidence>
<reference evidence="1 2" key="1">
    <citation type="submission" date="2019-09" db="EMBL/GenBank/DDBJ databases">
        <title>Complete genome sequence of Arachidicoccus sp. B3-10 isolated from apple orchard soil.</title>
        <authorList>
            <person name="Kim H.S."/>
            <person name="Han K.-I."/>
            <person name="Suh M.K."/>
            <person name="Lee K.C."/>
            <person name="Eom M.K."/>
            <person name="Kim J.-S."/>
            <person name="Kang S.W."/>
            <person name="Sin Y."/>
            <person name="Lee J.-S."/>
        </authorList>
    </citation>
    <scope>NUCLEOTIDE SEQUENCE [LARGE SCALE GENOMIC DNA]</scope>
    <source>
        <strain evidence="1 2">B3-10</strain>
    </source>
</reference>
<accession>A0A5P2G7Z8</accession>
<keyword evidence="2" id="KW-1185">Reference proteome</keyword>
<organism evidence="1 2">
    <name type="scientific">Rhizosphaericola mali</name>
    <dbReference type="NCBI Taxonomy" id="2545455"/>
    <lineage>
        <taxon>Bacteria</taxon>
        <taxon>Pseudomonadati</taxon>
        <taxon>Bacteroidota</taxon>
        <taxon>Chitinophagia</taxon>
        <taxon>Chitinophagales</taxon>
        <taxon>Chitinophagaceae</taxon>
        <taxon>Rhizosphaericola</taxon>
    </lineage>
</organism>
<sequence>MNILKKVCLYILGISLLLLGNRKFLQDLLHPADANEENKDAQPQNISFDVMHLQYHPENDSLSSEEPYFQIMRYDPTKATTSSHIESDHAETATASS</sequence>
<dbReference type="AlphaFoldDB" id="A0A5P2G7Z8"/>